<name>A0A350H9P5_UNCW3</name>
<gene>
    <name evidence="1" type="ORF">DCW38_03675</name>
</gene>
<proteinExistence type="predicted"/>
<dbReference type="AlphaFoldDB" id="A0A350H9P5"/>
<sequence length="127" mass="14773">MLLILLSINTSDNYIELPFDKGDTVEIYFNDKYDKTLIDNSLNIIPLSVLRFYQIIISPAQGEVCNFTPSCSNYMFKAIRKYGFALGFIKGIDRLQRCNLNARDYLHVHYSDYVLTKERGYKIIDNP</sequence>
<accession>A0A350H9P5</accession>
<dbReference type="EMBL" id="DMZY01000111">
    <property type="protein sequence ID" value="HAV92261.1"/>
    <property type="molecule type" value="Genomic_DNA"/>
</dbReference>
<evidence type="ECO:0008006" key="3">
    <source>
        <dbReference type="Google" id="ProtNLM"/>
    </source>
</evidence>
<dbReference type="Proteomes" id="UP000264062">
    <property type="component" value="Unassembled WGS sequence"/>
</dbReference>
<dbReference type="SMART" id="SM01234">
    <property type="entry name" value="Haemolytic"/>
    <property type="match status" value="1"/>
</dbReference>
<dbReference type="NCBIfam" id="TIGR00278">
    <property type="entry name" value="membrane protein insertion efficiency factor YidD"/>
    <property type="match status" value="1"/>
</dbReference>
<dbReference type="PANTHER" id="PTHR33383">
    <property type="entry name" value="MEMBRANE PROTEIN INSERTION EFFICIENCY FACTOR-RELATED"/>
    <property type="match status" value="1"/>
</dbReference>
<dbReference type="Pfam" id="PF01809">
    <property type="entry name" value="YidD"/>
    <property type="match status" value="1"/>
</dbReference>
<protein>
    <recommendedName>
        <fullName evidence="3">Membrane protein insertion efficiency factor YidD</fullName>
    </recommendedName>
</protein>
<reference evidence="1 2" key="1">
    <citation type="journal article" date="2018" name="Nat. Biotechnol.">
        <title>A standardized bacterial taxonomy based on genome phylogeny substantially revises the tree of life.</title>
        <authorList>
            <person name="Parks D.H."/>
            <person name="Chuvochina M."/>
            <person name="Waite D.W."/>
            <person name="Rinke C."/>
            <person name="Skarshewski A."/>
            <person name="Chaumeil P.A."/>
            <person name="Hugenholtz P."/>
        </authorList>
    </citation>
    <scope>NUCLEOTIDE SEQUENCE [LARGE SCALE GENOMIC DNA]</scope>
    <source>
        <strain evidence="1">UBA9956</strain>
    </source>
</reference>
<dbReference type="PANTHER" id="PTHR33383:SF1">
    <property type="entry name" value="MEMBRANE PROTEIN INSERTION EFFICIENCY FACTOR-RELATED"/>
    <property type="match status" value="1"/>
</dbReference>
<comment type="caution">
    <text evidence="1">The sequence shown here is derived from an EMBL/GenBank/DDBJ whole genome shotgun (WGS) entry which is preliminary data.</text>
</comment>
<evidence type="ECO:0000313" key="1">
    <source>
        <dbReference type="EMBL" id="HAV92261.1"/>
    </source>
</evidence>
<dbReference type="InterPro" id="IPR002696">
    <property type="entry name" value="Membr_insert_effic_factor_YidD"/>
</dbReference>
<evidence type="ECO:0000313" key="2">
    <source>
        <dbReference type="Proteomes" id="UP000264062"/>
    </source>
</evidence>
<organism evidence="1 2">
    <name type="scientific">candidate division WOR-3 bacterium</name>
    <dbReference type="NCBI Taxonomy" id="2052148"/>
    <lineage>
        <taxon>Bacteria</taxon>
        <taxon>Bacteria division WOR-3</taxon>
    </lineage>
</organism>